<name>A0A0C3NU57_PISTI</name>
<evidence type="ECO:0000313" key="1">
    <source>
        <dbReference type="EMBL" id="KIN98778.1"/>
    </source>
</evidence>
<dbReference type="HOGENOM" id="CLU_115679_0_0_1"/>
<dbReference type="STRING" id="870435.A0A0C3NU57"/>
<organism evidence="1 2">
    <name type="scientific">Pisolithus tinctorius Marx 270</name>
    <dbReference type="NCBI Taxonomy" id="870435"/>
    <lineage>
        <taxon>Eukaryota</taxon>
        <taxon>Fungi</taxon>
        <taxon>Dikarya</taxon>
        <taxon>Basidiomycota</taxon>
        <taxon>Agaricomycotina</taxon>
        <taxon>Agaricomycetes</taxon>
        <taxon>Agaricomycetidae</taxon>
        <taxon>Boletales</taxon>
        <taxon>Sclerodermatineae</taxon>
        <taxon>Pisolithaceae</taxon>
        <taxon>Pisolithus</taxon>
    </lineage>
</organism>
<keyword evidence="2" id="KW-1185">Reference proteome</keyword>
<dbReference type="InParanoid" id="A0A0C3NU57"/>
<evidence type="ECO:0008006" key="3">
    <source>
        <dbReference type="Google" id="ProtNLM"/>
    </source>
</evidence>
<dbReference type="OrthoDB" id="3261136at2759"/>
<evidence type="ECO:0000313" key="2">
    <source>
        <dbReference type="Proteomes" id="UP000054217"/>
    </source>
</evidence>
<dbReference type="AlphaFoldDB" id="A0A0C3NU57"/>
<sequence length="152" mass="17500">LVQVLPKGIPTLQSFSMGNWTRLVSHTKDNLFCTETVLEDIVECDTSPENCGPNTDHVLILTSLETALTPSTSPLSFNYWEVDWKKFNSTLQKELRAIRPPMTIANKQDFQNKAQGIEMALHRMLEKEVPKTKPHPHNKCWWMKELTTLHNK</sequence>
<dbReference type="EMBL" id="KN832012">
    <property type="protein sequence ID" value="KIN98778.1"/>
    <property type="molecule type" value="Genomic_DNA"/>
</dbReference>
<feature type="non-terminal residue" evidence="1">
    <location>
        <position position="152"/>
    </location>
</feature>
<reference evidence="2" key="2">
    <citation type="submission" date="2015-01" db="EMBL/GenBank/DDBJ databases">
        <title>Evolutionary Origins and Diversification of the Mycorrhizal Mutualists.</title>
        <authorList>
            <consortium name="DOE Joint Genome Institute"/>
            <consortium name="Mycorrhizal Genomics Consortium"/>
            <person name="Kohler A."/>
            <person name="Kuo A."/>
            <person name="Nagy L.G."/>
            <person name="Floudas D."/>
            <person name="Copeland A."/>
            <person name="Barry K.W."/>
            <person name="Cichocki N."/>
            <person name="Veneault-Fourrey C."/>
            <person name="LaButti K."/>
            <person name="Lindquist E.A."/>
            <person name="Lipzen A."/>
            <person name="Lundell T."/>
            <person name="Morin E."/>
            <person name="Murat C."/>
            <person name="Riley R."/>
            <person name="Ohm R."/>
            <person name="Sun H."/>
            <person name="Tunlid A."/>
            <person name="Henrissat B."/>
            <person name="Grigoriev I.V."/>
            <person name="Hibbett D.S."/>
            <person name="Martin F."/>
        </authorList>
    </citation>
    <scope>NUCLEOTIDE SEQUENCE [LARGE SCALE GENOMIC DNA]</scope>
    <source>
        <strain evidence="2">Marx 270</strain>
    </source>
</reference>
<feature type="non-terminal residue" evidence="1">
    <location>
        <position position="1"/>
    </location>
</feature>
<protein>
    <recommendedName>
        <fullName evidence="3">Endonuclease/exonuclease/phosphatase domain-containing protein</fullName>
    </recommendedName>
</protein>
<reference evidence="1 2" key="1">
    <citation type="submission" date="2014-04" db="EMBL/GenBank/DDBJ databases">
        <authorList>
            <consortium name="DOE Joint Genome Institute"/>
            <person name="Kuo A."/>
            <person name="Kohler A."/>
            <person name="Costa M.D."/>
            <person name="Nagy L.G."/>
            <person name="Floudas D."/>
            <person name="Copeland A."/>
            <person name="Barry K.W."/>
            <person name="Cichocki N."/>
            <person name="Veneault-Fourrey C."/>
            <person name="LaButti K."/>
            <person name="Lindquist E.A."/>
            <person name="Lipzen A."/>
            <person name="Lundell T."/>
            <person name="Morin E."/>
            <person name="Murat C."/>
            <person name="Sun H."/>
            <person name="Tunlid A."/>
            <person name="Henrissat B."/>
            <person name="Grigoriev I.V."/>
            <person name="Hibbett D.S."/>
            <person name="Martin F."/>
            <person name="Nordberg H.P."/>
            <person name="Cantor M.N."/>
            <person name="Hua S.X."/>
        </authorList>
    </citation>
    <scope>NUCLEOTIDE SEQUENCE [LARGE SCALE GENOMIC DNA]</scope>
    <source>
        <strain evidence="1 2">Marx 270</strain>
    </source>
</reference>
<gene>
    <name evidence="1" type="ORF">M404DRAFT_40412</name>
</gene>
<proteinExistence type="predicted"/>
<accession>A0A0C3NU57</accession>
<dbReference type="Proteomes" id="UP000054217">
    <property type="component" value="Unassembled WGS sequence"/>
</dbReference>